<sequence length="168" mass="18473">PRTNLRNKYFKGDRFELGAQTQRDFLCKFGKWRRQIISPAYATRGGLLDQVEGSFGGGGGGESHRDTVSFLRDHRVGSTGTPMNGAETTMGAQEVYSSDLPIVLGLSSGMRPSRFVGAGSDLVDLSFYREKPPQQPTREIAICSQIGNSLRSVKPRGRSVTLPTRRYS</sequence>
<feature type="non-terminal residue" evidence="1">
    <location>
        <position position="1"/>
    </location>
</feature>
<evidence type="ECO:0000313" key="2">
    <source>
        <dbReference type="Proteomes" id="UP001607302"/>
    </source>
</evidence>
<comment type="caution">
    <text evidence="1">The sequence shown here is derived from an EMBL/GenBank/DDBJ whole genome shotgun (WGS) entry which is preliminary data.</text>
</comment>
<dbReference type="AlphaFoldDB" id="A0ABD2B2J7"/>
<dbReference type="EMBL" id="JAUDFV010000133">
    <property type="protein sequence ID" value="KAL2726923.1"/>
    <property type="molecule type" value="Genomic_DNA"/>
</dbReference>
<evidence type="ECO:0000313" key="1">
    <source>
        <dbReference type="EMBL" id="KAL2726923.1"/>
    </source>
</evidence>
<reference evidence="1 2" key="1">
    <citation type="journal article" date="2024" name="Ann. Entomol. Soc. Am.">
        <title>Genomic analyses of the southern and eastern yellowjacket wasps (Hymenoptera: Vespidae) reveal evolutionary signatures of social life.</title>
        <authorList>
            <person name="Catto M.A."/>
            <person name="Caine P.B."/>
            <person name="Orr S.E."/>
            <person name="Hunt B.G."/>
            <person name="Goodisman M.A.D."/>
        </authorList>
    </citation>
    <scope>NUCLEOTIDE SEQUENCE [LARGE SCALE GENOMIC DNA]</scope>
    <source>
        <strain evidence="1">233</strain>
        <tissue evidence="1">Head and thorax</tissue>
    </source>
</reference>
<dbReference type="Proteomes" id="UP001607302">
    <property type="component" value="Unassembled WGS sequence"/>
</dbReference>
<proteinExistence type="predicted"/>
<gene>
    <name evidence="1" type="ORF">V1478_007201</name>
</gene>
<keyword evidence="2" id="KW-1185">Reference proteome</keyword>
<accession>A0ABD2B2J7</accession>
<name>A0ABD2B2J7_VESSQ</name>
<organism evidence="1 2">
    <name type="scientific">Vespula squamosa</name>
    <name type="common">Southern yellow jacket</name>
    <name type="synonym">Wasp</name>
    <dbReference type="NCBI Taxonomy" id="30214"/>
    <lineage>
        <taxon>Eukaryota</taxon>
        <taxon>Metazoa</taxon>
        <taxon>Ecdysozoa</taxon>
        <taxon>Arthropoda</taxon>
        <taxon>Hexapoda</taxon>
        <taxon>Insecta</taxon>
        <taxon>Pterygota</taxon>
        <taxon>Neoptera</taxon>
        <taxon>Endopterygota</taxon>
        <taxon>Hymenoptera</taxon>
        <taxon>Apocrita</taxon>
        <taxon>Aculeata</taxon>
        <taxon>Vespoidea</taxon>
        <taxon>Vespidae</taxon>
        <taxon>Vespinae</taxon>
        <taxon>Vespula</taxon>
    </lineage>
</organism>
<protein>
    <submittedName>
        <fullName evidence="1">Uncharacterized protein</fullName>
    </submittedName>
</protein>